<evidence type="ECO:0000256" key="7">
    <source>
        <dbReference type="SAM" id="SignalP"/>
    </source>
</evidence>
<feature type="domain" description="ShKT" evidence="9">
    <location>
        <begin position="324"/>
        <end position="363"/>
    </location>
</feature>
<dbReference type="GO" id="GO:0016787">
    <property type="term" value="F:hydrolase activity"/>
    <property type="evidence" value="ECO:0007669"/>
    <property type="project" value="UniProtKB-KW"/>
</dbReference>
<dbReference type="InterPro" id="IPR041645">
    <property type="entry name" value="ADAMTS_CR_2"/>
</dbReference>
<sequence>MLRNIFLVSLVLLLANVGAQKSNKTNSRNFHAVDSAQLLNPDEQCKILLGKEASFCRSFANVVCESLYCRKSVKEPCIKLSDGVNDGTTCASGKVCLQKSCIKNAKGLVGECLFGDDLVTQESIGMNLPSPQMQCKQVLDHIEKIGQATTAYCKNSNFRTICCETCKKYEMVSCADRYFDCPRYKDACASAKVNGLSVKILCPRTCGKCKAAPIQCPQENICQNGGKCLNIKTSNESVFGFLCDCPRGYHGDLCQLRDSCMPNPCALDEKCISLGNIAYKCVLLNGAAKKPTSYNSSTSKANEIDVSKKLLKKFKIENKLLNLCDNFDDDICNYYAQQGLCGDEYYLNGKPITKKCRKACKEC</sequence>
<evidence type="ECO:0000313" key="10">
    <source>
        <dbReference type="EMBL" id="RNA04637.1"/>
    </source>
</evidence>
<keyword evidence="2" id="KW-0378">Hydrolase</keyword>
<keyword evidence="1" id="KW-0479">Metal-binding</keyword>
<organism evidence="10 11">
    <name type="scientific">Brachionus plicatilis</name>
    <name type="common">Marine rotifer</name>
    <name type="synonym">Brachionus muelleri</name>
    <dbReference type="NCBI Taxonomy" id="10195"/>
    <lineage>
        <taxon>Eukaryota</taxon>
        <taxon>Metazoa</taxon>
        <taxon>Spiralia</taxon>
        <taxon>Gnathifera</taxon>
        <taxon>Rotifera</taxon>
        <taxon>Eurotatoria</taxon>
        <taxon>Monogononta</taxon>
        <taxon>Pseudotrocha</taxon>
        <taxon>Ploima</taxon>
        <taxon>Brachionidae</taxon>
        <taxon>Brachionus</taxon>
    </lineage>
</organism>
<keyword evidence="7" id="KW-0732">Signal</keyword>
<reference evidence="10 11" key="1">
    <citation type="journal article" date="2018" name="Sci. Rep.">
        <title>Genomic signatures of local adaptation to the degree of environmental predictability in rotifers.</title>
        <authorList>
            <person name="Franch-Gras L."/>
            <person name="Hahn C."/>
            <person name="Garcia-Roger E.M."/>
            <person name="Carmona M.J."/>
            <person name="Serra M."/>
            <person name="Gomez A."/>
        </authorList>
    </citation>
    <scope>NUCLEOTIDE SEQUENCE [LARGE SCALE GENOMIC DNA]</scope>
    <source>
        <strain evidence="10">HYR1</strain>
    </source>
</reference>
<dbReference type="Proteomes" id="UP000276133">
    <property type="component" value="Unassembled WGS sequence"/>
</dbReference>
<dbReference type="PROSITE" id="PS50026">
    <property type="entry name" value="EGF_3"/>
    <property type="match status" value="1"/>
</dbReference>
<dbReference type="CDD" id="cd00054">
    <property type="entry name" value="EGF_CA"/>
    <property type="match status" value="1"/>
</dbReference>
<comment type="caution">
    <text evidence="10">The sequence shown here is derived from an EMBL/GenBank/DDBJ whole genome shotgun (WGS) entry which is preliminary data.</text>
</comment>
<evidence type="ECO:0000313" key="11">
    <source>
        <dbReference type="Proteomes" id="UP000276133"/>
    </source>
</evidence>
<feature type="chain" id="PRO_5017972448" evidence="7">
    <location>
        <begin position="20"/>
        <end position="363"/>
    </location>
</feature>
<keyword evidence="4 6" id="KW-1015">Disulfide bond</keyword>
<comment type="caution">
    <text evidence="6">Lacks conserved residue(s) required for the propagation of feature annotation.</text>
</comment>
<protein>
    <submittedName>
        <fullName evidence="10">Cadherin-related tumor suppressor</fullName>
    </submittedName>
</protein>
<dbReference type="Gene3D" id="1.10.10.1870">
    <property type="entry name" value="ShTK domain-like"/>
    <property type="match status" value="1"/>
</dbReference>
<evidence type="ECO:0000259" key="9">
    <source>
        <dbReference type="PROSITE" id="PS51670"/>
    </source>
</evidence>
<accession>A0A3M7PZN6</accession>
<dbReference type="Pfam" id="PF17771">
    <property type="entry name" value="ADAMTS_CR_2"/>
    <property type="match status" value="1"/>
</dbReference>
<dbReference type="SMART" id="SM00181">
    <property type="entry name" value="EGF"/>
    <property type="match status" value="1"/>
</dbReference>
<gene>
    <name evidence="10" type="ORF">BpHYR1_008207</name>
</gene>
<name>A0A3M7PZN6_BRAPC</name>
<dbReference type="Gene3D" id="3.40.1620.60">
    <property type="match status" value="1"/>
</dbReference>
<evidence type="ECO:0000256" key="4">
    <source>
        <dbReference type="ARBA" id="ARBA00023157"/>
    </source>
</evidence>
<evidence type="ECO:0000256" key="5">
    <source>
        <dbReference type="ARBA" id="ARBA00023180"/>
    </source>
</evidence>
<dbReference type="Pfam" id="PF00008">
    <property type="entry name" value="EGF"/>
    <property type="match status" value="1"/>
</dbReference>
<dbReference type="SMART" id="SM00254">
    <property type="entry name" value="ShKT"/>
    <property type="match status" value="1"/>
</dbReference>
<evidence type="ECO:0000256" key="3">
    <source>
        <dbReference type="ARBA" id="ARBA00022833"/>
    </source>
</evidence>
<dbReference type="PROSITE" id="PS00022">
    <property type="entry name" value="EGF_1"/>
    <property type="match status" value="1"/>
</dbReference>
<evidence type="ECO:0000256" key="6">
    <source>
        <dbReference type="PROSITE-ProRule" id="PRU00076"/>
    </source>
</evidence>
<feature type="domain" description="ShKT" evidence="9">
    <location>
        <begin position="174"/>
        <end position="209"/>
    </location>
</feature>
<evidence type="ECO:0000256" key="2">
    <source>
        <dbReference type="ARBA" id="ARBA00022801"/>
    </source>
</evidence>
<evidence type="ECO:0000259" key="8">
    <source>
        <dbReference type="PROSITE" id="PS50026"/>
    </source>
</evidence>
<feature type="domain" description="EGF-like" evidence="8">
    <location>
        <begin position="212"/>
        <end position="255"/>
    </location>
</feature>
<dbReference type="Pfam" id="PF01549">
    <property type="entry name" value="ShK"/>
    <property type="match status" value="1"/>
</dbReference>
<dbReference type="InterPro" id="IPR003582">
    <property type="entry name" value="ShKT_dom"/>
</dbReference>
<dbReference type="PROSITE" id="PS01186">
    <property type="entry name" value="EGF_2"/>
    <property type="match status" value="1"/>
</dbReference>
<dbReference type="AlphaFoldDB" id="A0A3M7PZN6"/>
<dbReference type="GO" id="GO:0046872">
    <property type="term" value="F:metal ion binding"/>
    <property type="evidence" value="ECO:0007669"/>
    <property type="project" value="UniProtKB-KW"/>
</dbReference>
<keyword evidence="11" id="KW-1185">Reference proteome</keyword>
<dbReference type="OrthoDB" id="283575at2759"/>
<dbReference type="EMBL" id="REGN01008021">
    <property type="protein sequence ID" value="RNA04637.1"/>
    <property type="molecule type" value="Genomic_DNA"/>
</dbReference>
<feature type="disulfide bond" evidence="6">
    <location>
        <begin position="245"/>
        <end position="254"/>
    </location>
</feature>
<keyword evidence="6" id="KW-0245">EGF-like domain</keyword>
<proteinExistence type="predicted"/>
<evidence type="ECO:0000256" key="1">
    <source>
        <dbReference type="ARBA" id="ARBA00022723"/>
    </source>
</evidence>
<dbReference type="PROSITE" id="PS51670">
    <property type="entry name" value="SHKT"/>
    <property type="match status" value="2"/>
</dbReference>
<feature type="signal peptide" evidence="7">
    <location>
        <begin position="1"/>
        <end position="19"/>
    </location>
</feature>
<dbReference type="InterPro" id="IPR000742">
    <property type="entry name" value="EGF"/>
</dbReference>
<dbReference type="SUPFAM" id="SSF57196">
    <property type="entry name" value="EGF/Laminin"/>
    <property type="match status" value="1"/>
</dbReference>
<keyword evidence="5" id="KW-0325">Glycoprotein</keyword>
<keyword evidence="3" id="KW-0862">Zinc</keyword>
<dbReference type="Gene3D" id="2.10.25.10">
    <property type="entry name" value="Laminin"/>
    <property type="match status" value="1"/>
</dbReference>